<gene>
    <name evidence="4" type="ORF">Scep_024150</name>
</gene>
<keyword evidence="1" id="KW-0560">Oxidoreductase</keyword>
<protein>
    <recommendedName>
        <fullName evidence="3">Plant heme peroxidase family profile domain-containing protein</fullName>
    </recommendedName>
</protein>
<dbReference type="PANTHER" id="PTHR31356:SF8">
    <property type="entry name" value="L-ASCORBATE PEROXIDASE 6-RELATED"/>
    <property type="match status" value="1"/>
</dbReference>
<comment type="caution">
    <text evidence="4">The sequence shown here is derived from an EMBL/GenBank/DDBJ whole genome shotgun (WGS) entry which is preliminary data.</text>
</comment>
<dbReference type="GO" id="GO:0004601">
    <property type="term" value="F:peroxidase activity"/>
    <property type="evidence" value="ECO:0007669"/>
    <property type="project" value="InterPro"/>
</dbReference>
<evidence type="ECO:0000313" key="4">
    <source>
        <dbReference type="EMBL" id="KAK9100720.1"/>
    </source>
</evidence>
<comment type="similarity">
    <text evidence="2">Belongs to the peroxidase family.</text>
</comment>
<evidence type="ECO:0000313" key="5">
    <source>
        <dbReference type="Proteomes" id="UP001419268"/>
    </source>
</evidence>
<evidence type="ECO:0000259" key="3">
    <source>
        <dbReference type="Pfam" id="PF00141"/>
    </source>
</evidence>
<accession>A0AAP0EW05</accession>
<dbReference type="Gene3D" id="1.10.520.10">
    <property type="match status" value="1"/>
</dbReference>
<keyword evidence="5" id="KW-1185">Reference proteome</keyword>
<dbReference type="PANTHER" id="PTHR31356">
    <property type="entry name" value="THYLAKOID LUMENAL 29 KDA PROTEIN, CHLOROPLASTIC-RELATED"/>
    <property type="match status" value="1"/>
</dbReference>
<dbReference type="EMBL" id="JBBNAG010000010">
    <property type="protein sequence ID" value="KAK9100720.1"/>
    <property type="molecule type" value="Genomic_DNA"/>
</dbReference>
<dbReference type="SUPFAM" id="SSF48113">
    <property type="entry name" value="Heme-dependent peroxidases"/>
    <property type="match status" value="1"/>
</dbReference>
<sequence length="69" mass="7392">MNGSIMYELGRPKNAGLKKSVKILEKVKSEVDGIKPVSWVNMIAVAGAEAVSMCAGPFIPIQLGRIDSF</sequence>
<dbReference type="AlphaFoldDB" id="A0AAP0EW05"/>
<dbReference type="InterPro" id="IPR002016">
    <property type="entry name" value="Haem_peroxidase"/>
</dbReference>
<evidence type="ECO:0000256" key="1">
    <source>
        <dbReference type="ARBA" id="ARBA00023002"/>
    </source>
</evidence>
<dbReference type="Pfam" id="PF00141">
    <property type="entry name" value="peroxidase"/>
    <property type="match status" value="1"/>
</dbReference>
<proteinExistence type="inferred from homology"/>
<dbReference type="GO" id="GO:0020037">
    <property type="term" value="F:heme binding"/>
    <property type="evidence" value="ECO:0007669"/>
    <property type="project" value="InterPro"/>
</dbReference>
<name>A0AAP0EW05_9MAGN</name>
<dbReference type="InterPro" id="IPR010255">
    <property type="entry name" value="Haem_peroxidase_sf"/>
</dbReference>
<dbReference type="GO" id="GO:0034599">
    <property type="term" value="P:cellular response to oxidative stress"/>
    <property type="evidence" value="ECO:0007669"/>
    <property type="project" value="InterPro"/>
</dbReference>
<reference evidence="4 5" key="1">
    <citation type="submission" date="2024-01" db="EMBL/GenBank/DDBJ databases">
        <title>Genome assemblies of Stephania.</title>
        <authorList>
            <person name="Yang L."/>
        </authorList>
    </citation>
    <scope>NUCLEOTIDE SEQUENCE [LARGE SCALE GENOMIC DNA]</scope>
    <source>
        <strain evidence="4">JXDWG</strain>
        <tissue evidence="4">Leaf</tissue>
    </source>
</reference>
<dbReference type="InterPro" id="IPR044831">
    <property type="entry name" value="Ccp1-like"/>
</dbReference>
<dbReference type="Proteomes" id="UP001419268">
    <property type="component" value="Unassembled WGS sequence"/>
</dbReference>
<dbReference type="GO" id="GO:0042744">
    <property type="term" value="P:hydrogen peroxide catabolic process"/>
    <property type="evidence" value="ECO:0007669"/>
    <property type="project" value="TreeGrafter"/>
</dbReference>
<organism evidence="4 5">
    <name type="scientific">Stephania cephalantha</name>
    <dbReference type="NCBI Taxonomy" id="152367"/>
    <lineage>
        <taxon>Eukaryota</taxon>
        <taxon>Viridiplantae</taxon>
        <taxon>Streptophyta</taxon>
        <taxon>Embryophyta</taxon>
        <taxon>Tracheophyta</taxon>
        <taxon>Spermatophyta</taxon>
        <taxon>Magnoliopsida</taxon>
        <taxon>Ranunculales</taxon>
        <taxon>Menispermaceae</taxon>
        <taxon>Menispermoideae</taxon>
        <taxon>Cissampelideae</taxon>
        <taxon>Stephania</taxon>
    </lineage>
</organism>
<dbReference type="GO" id="GO:0000302">
    <property type="term" value="P:response to reactive oxygen species"/>
    <property type="evidence" value="ECO:0007669"/>
    <property type="project" value="TreeGrafter"/>
</dbReference>
<evidence type="ECO:0000256" key="2">
    <source>
        <dbReference type="RuleBase" id="RU004241"/>
    </source>
</evidence>
<feature type="domain" description="Plant heme peroxidase family profile" evidence="3">
    <location>
        <begin position="2"/>
        <end position="68"/>
    </location>
</feature>